<dbReference type="RefSeq" id="WP_229709137.1">
    <property type="nucleotide sequence ID" value="NZ_BMLX01000008.1"/>
</dbReference>
<dbReference type="Gene3D" id="3.20.20.70">
    <property type="entry name" value="Aldolase class I"/>
    <property type="match status" value="1"/>
</dbReference>
<dbReference type="SMART" id="SM01133">
    <property type="entry name" value="DeoC"/>
    <property type="match status" value="1"/>
</dbReference>
<dbReference type="PIRSF" id="PIRSF001357">
    <property type="entry name" value="DeoC"/>
    <property type="match status" value="1"/>
</dbReference>
<comment type="catalytic activity">
    <reaction evidence="6">
        <text>2-deoxy-D-ribose 5-phosphate = D-glyceraldehyde 3-phosphate + acetaldehyde</text>
        <dbReference type="Rhea" id="RHEA:12821"/>
        <dbReference type="ChEBI" id="CHEBI:15343"/>
        <dbReference type="ChEBI" id="CHEBI:59776"/>
        <dbReference type="ChEBI" id="CHEBI:62877"/>
        <dbReference type="EC" id="4.1.2.4"/>
    </reaction>
</comment>
<comment type="pathway">
    <text evidence="1">Carbohydrate degradation; 2-deoxy-D-ribose 1-phosphate degradation; D-glyceraldehyde 3-phosphate and acetaldehyde from 2-deoxy-alpha-D-ribose 1-phosphate: step 2/2.</text>
</comment>
<sequence length="260" mass="27180">MTDLTRNHLTEAALRALHLMDLTALNDTDTHDSIRALAAAANTPLGTPAALCVYVQFVRTAKEALAAQGLNIPVATVTNFPIGEANPQAAAGETAEAVLLGADEVDVVFPYRALMAGDEDVGHKLVSMCRTAVGDKVLKVIIESGELTAPQLIKRASEISIQAGAHFIKTSTGKVPVNATLQAAEIMLEAIRKSGKQVGFKAAGGVRTATEAAAYLALADRIMGPDWAKPETFRFGASSLLGNLLTTLGQDAGATRNTAY</sequence>
<organism evidence="8 9">
    <name type="scientific">Silvimonas iriomotensis</name>
    <dbReference type="NCBI Taxonomy" id="449662"/>
    <lineage>
        <taxon>Bacteria</taxon>
        <taxon>Pseudomonadati</taxon>
        <taxon>Pseudomonadota</taxon>
        <taxon>Betaproteobacteria</taxon>
        <taxon>Neisseriales</taxon>
        <taxon>Chitinibacteraceae</taxon>
        <taxon>Silvimonas</taxon>
    </lineage>
</organism>
<keyword evidence="5" id="KW-0704">Schiff base</keyword>
<comment type="caution">
    <text evidence="8">The sequence shown here is derived from an EMBL/GenBank/DDBJ whole genome shotgun (WGS) entry which is preliminary data.</text>
</comment>
<reference evidence="9" key="1">
    <citation type="journal article" date="2019" name="Int. J. Syst. Evol. Microbiol.">
        <title>The Global Catalogue of Microorganisms (GCM) 10K type strain sequencing project: providing services to taxonomists for standard genome sequencing and annotation.</title>
        <authorList>
            <consortium name="The Broad Institute Genomics Platform"/>
            <consortium name="The Broad Institute Genome Sequencing Center for Infectious Disease"/>
            <person name="Wu L."/>
            <person name="Ma J."/>
        </authorList>
    </citation>
    <scope>NUCLEOTIDE SEQUENCE [LARGE SCALE GENOMIC DNA]</scope>
    <source>
        <strain evidence="9">CGMCC 1.8859</strain>
    </source>
</reference>
<dbReference type="PANTHER" id="PTHR10889">
    <property type="entry name" value="DEOXYRIBOSE-PHOSPHATE ALDOLASE"/>
    <property type="match status" value="1"/>
</dbReference>
<evidence type="ECO:0000256" key="1">
    <source>
        <dbReference type="ARBA" id="ARBA00004816"/>
    </source>
</evidence>
<dbReference type="Pfam" id="PF01791">
    <property type="entry name" value="DeoC"/>
    <property type="match status" value="1"/>
</dbReference>
<evidence type="ECO:0000256" key="7">
    <source>
        <dbReference type="NCBIfam" id="TIGR00126"/>
    </source>
</evidence>
<evidence type="ECO:0000256" key="4">
    <source>
        <dbReference type="ARBA" id="ARBA00023239"/>
    </source>
</evidence>
<accession>A0ABQ2PER8</accession>
<keyword evidence="4" id="KW-0456">Lyase</keyword>
<proteinExistence type="inferred from homology"/>
<keyword evidence="9" id="KW-1185">Reference proteome</keyword>
<dbReference type="InterPro" id="IPR002915">
    <property type="entry name" value="DeoC/FbaB/LacD_aldolase"/>
</dbReference>
<evidence type="ECO:0000256" key="6">
    <source>
        <dbReference type="ARBA" id="ARBA00048791"/>
    </source>
</evidence>
<dbReference type="NCBIfam" id="TIGR00126">
    <property type="entry name" value="deoC"/>
    <property type="match status" value="1"/>
</dbReference>
<dbReference type="CDD" id="cd00959">
    <property type="entry name" value="DeoC"/>
    <property type="match status" value="1"/>
</dbReference>
<protein>
    <recommendedName>
        <fullName evidence="3 7">Deoxyribose-phosphate aldolase</fullName>
        <ecNumber evidence="3 7">4.1.2.4</ecNumber>
    </recommendedName>
</protein>
<dbReference type="InterPro" id="IPR011343">
    <property type="entry name" value="DeoC"/>
</dbReference>
<evidence type="ECO:0000256" key="3">
    <source>
        <dbReference type="ARBA" id="ARBA00012515"/>
    </source>
</evidence>
<evidence type="ECO:0000313" key="9">
    <source>
        <dbReference type="Proteomes" id="UP000637267"/>
    </source>
</evidence>
<dbReference type="Proteomes" id="UP000637267">
    <property type="component" value="Unassembled WGS sequence"/>
</dbReference>
<comment type="similarity">
    <text evidence="2">Belongs to the DeoC/FbaB aldolase family. DeoC type 2 subfamily.</text>
</comment>
<dbReference type="EC" id="4.1.2.4" evidence="3 7"/>
<gene>
    <name evidence="8" type="primary">deoC</name>
    <name evidence="8" type="ORF">GCM10010970_38760</name>
</gene>
<evidence type="ECO:0000256" key="2">
    <source>
        <dbReference type="ARBA" id="ARBA00009473"/>
    </source>
</evidence>
<dbReference type="SUPFAM" id="SSF51569">
    <property type="entry name" value="Aldolase"/>
    <property type="match status" value="1"/>
</dbReference>
<dbReference type="PANTHER" id="PTHR10889:SF3">
    <property type="entry name" value="DEOXYRIBOSE-PHOSPHATE ALDOLASE"/>
    <property type="match status" value="1"/>
</dbReference>
<dbReference type="EMBL" id="BMLX01000008">
    <property type="protein sequence ID" value="GGP23876.1"/>
    <property type="molecule type" value="Genomic_DNA"/>
</dbReference>
<dbReference type="InterPro" id="IPR013785">
    <property type="entry name" value="Aldolase_TIM"/>
</dbReference>
<name>A0ABQ2PER8_9NEIS</name>
<evidence type="ECO:0000313" key="8">
    <source>
        <dbReference type="EMBL" id="GGP23876.1"/>
    </source>
</evidence>
<evidence type="ECO:0000256" key="5">
    <source>
        <dbReference type="ARBA" id="ARBA00023270"/>
    </source>
</evidence>